<dbReference type="AlphaFoldDB" id="A0A1F5G163"/>
<evidence type="ECO:0000256" key="7">
    <source>
        <dbReference type="ARBA" id="ARBA00022840"/>
    </source>
</evidence>
<evidence type="ECO:0000256" key="3">
    <source>
        <dbReference type="ARBA" id="ARBA00005842"/>
    </source>
</evidence>
<evidence type="ECO:0000256" key="12">
    <source>
        <dbReference type="RuleBase" id="RU003784"/>
    </source>
</evidence>
<dbReference type="InterPro" id="IPR018022">
    <property type="entry name" value="IPT"/>
</dbReference>
<keyword evidence="5 10" id="KW-0819">tRNA processing</keyword>
<evidence type="ECO:0000313" key="15">
    <source>
        <dbReference type="Proteomes" id="UP000176317"/>
    </source>
</evidence>
<feature type="site" description="Interaction with substrate tRNA" evidence="10">
    <location>
        <position position="133"/>
    </location>
</feature>
<feature type="site" description="Interaction with substrate tRNA" evidence="10">
    <location>
        <position position="110"/>
    </location>
</feature>
<comment type="cofactor">
    <cofactor evidence="1 10">
        <name>Mg(2+)</name>
        <dbReference type="ChEBI" id="CHEBI:18420"/>
    </cofactor>
</comment>
<dbReference type="Gene3D" id="1.10.20.140">
    <property type="match status" value="1"/>
</dbReference>
<evidence type="ECO:0000256" key="5">
    <source>
        <dbReference type="ARBA" id="ARBA00022694"/>
    </source>
</evidence>
<evidence type="ECO:0000256" key="8">
    <source>
        <dbReference type="ARBA" id="ARBA00022842"/>
    </source>
</evidence>
<evidence type="ECO:0000256" key="13">
    <source>
        <dbReference type="RuleBase" id="RU003785"/>
    </source>
</evidence>
<comment type="similarity">
    <text evidence="3 10 13">Belongs to the IPP transferase family.</text>
</comment>
<dbReference type="SUPFAM" id="SSF52540">
    <property type="entry name" value="P-loop containing nucleoside triphosphate hydrolases"/>
    <property type="match status" value="2"/>
</dbReference>
<feature type="binding site" evidence="10">
    <location>
        <begin position="11"/>
        <end position="16"/>
    </location>
    <ligand>
        <name>substrate</name>
    </ligand>
</feature>
<dbReference type="GO" id="GO:0006400">
    <property type="term" value="P:tRNA modification"/>
    <property type="evidence" value="ECO:0007669"/>
    <property type="project" value="TreeGrafter"/>
</dbReference>
<keyword evidence="7 10" id="KW-0067">ATP-binding</keyword>
<reference evidence="14 15" key="1">
    <citation type="journal article" date="2016" name="Nat. Commun.">
        <title>Thousands of microbial genomes shed light on interconnected biogeochemical processes in an aquifer system.</title>
        <authorList>
            <person name="Anantharaman K."/>
            <person name="Brown C.T."/>
            <person name="Hug L.A."/>
            <person name="Sharon I."/>
            <person name="Castelle C.J."/>
            <person name="Probst A.J."/>
            <person name="Thomas B.C."/>
            <person name="Singh A."/>
            <person name="Wilkins M.J."/>
            <person name="Karaoz U."/>
            <person name="Brodie E.L."/>
            <person name="Williams K.H."/>
            <person name="Hubbard S.S."/>
            <person name="Banfield J.F."/>
        </authorList>
    </citation>
    <scope>NUCLEOTIDE SEQUENCE [LARGE SCALE GENOMIC DNA]</scope>
</reference>
<comment type="subunit">
    <text evidence="10">Monomer.</text>
</comment>
<evidence type="ECO:0000256" key="1">
    <source>
        <dbReference type="ARBA" id="ARBA00001946"/>
    </source>
</evidence>
<dbReference type="GO" id="GO:0052381">
    <property type="term" value="F:tRNA dimethylallyltransferase activity"/>
    <property type="evidence" value="ECO:0007669"/>
    <property type="project" value="UniProtKB-UniRule"/>
</dbReference>
<dbReference type="HAMAP" id="MF_00185">
    <property type="entry name" value="IPP_trans"/>
    <property type="match status" value="1"/>
</dbReference>
<keyword evidence="6 10" id="KW-0547">Nucleotide-binding</keyword>
<evidence type="ECO:0000256" key="2">
    <source>
        <dbReference type="ARBA" id="ARBA00003213"/>
    </source>
</evidence>
<dbReference type="EC" id="2.5.1.75" evidence="10"/>
<dbReference type="NCBIfam" id="TIGR00174">
    <property type="entry name" value="miaA"/>
    <property type="match status" value="1"/>
</dbReference>
<feature type="region of interest" description="Interaction with substrate tRNA" evidence="10">
    <location>
        <begin position="34"/>
        <end position="37"/>
    </location>
</feature>
<evidence type="ECO:0000256" key="10">
    <source>
        <dbReference type="HAMAP-Rule" id="MF_00185"/>
    </source>
</evidence>
<accession>A0A1F5G163</accession>
<name>A0A1F5G163_9BACT</name>
<sequence>MNKVLIIYGPTATGKTSLAINLADKFNGELISADSRQVYKGLDIGSGKVSYSSKVERHKGYWNVDGIKIHGFDLVSPGQRFSVFDFLNFTNTTMIQIIGVKKIPIIVGGTGFYIKALIDGIETVGIPANQKLRDQLEKLSTDQLYQKLRKLDPKRTKMMNESDRQNPRRLIRAIEIALSTSSSVSHTGVATTTISALSSVESRSYRSVPLRSRMTNYLLFGLTASNSYLYSRVDTWLEERLSHGMIGEIRSLADQKVDSQWLDDLGLEYRWISRYISGKVSWQEAIDRLWGDIHSFIRRQKTWFKKFEEIYLYDISKPNWQKELEKKLDLLLFYDSKKYQIA</sequence>
<keyword evidence="8 10" id="KW-0460">Magnesium</keyword>
<dbReference type="Pfam" id="PF01715">
    <property type="entry name" value="IPPT"/>
    <property type="match status" value="1"/>
</dbReference>
<dbReference type="InterPro" id="IPR039657">
    <property type="entry name" value="Dimethylallyltransferase"/>
</dbReference>
<comment type="function">
    <text evidence="2 10 12">Catalyzes the transfer of a dimethylallyl group onto the adenine at position 37 in tRNAs that read codons beginning with uridine, leading to the formation of N6-(dimethylallyl)adenosine (i(6)A).</text>
</comment>
<comment type="caution">
    <text evidence="10">Lacks conserved residue(s) required for the propagation of feature annotation.</text>
</comment>
<proteinExistence type="inferred from homology"/>
<dbReference type="Gene3D" id="3.40.50.300">
    <property type="entry name" value="P-loop containing nucleotide triphosphate hydrolases"/>
    <property type="match status" value="1"/>
</dbReference>
<organism evidence="14 15">
    <name type="scientific">Candidatus Curtissbacteria bacterium RBG_13_35_7</name>
    <dbReference type="NCBI Taxonomy" id="1797705"/>
    <lineage>
        <taxon>Bacteria</taxon>
        <taxon>Candidatus Curtissiibacteriota</taxon>
    </lineage>
</organism>
<gene>
    <name evidence="10" type="primary">miaA</name>
    <name evidence="14" type="ORF">A2164_04130</name>
</gene>
<dbReference type="Proteomes" id="UP000176317">
    <property type="component" value="Unassembled WGS sequence"/>
</dbReference>
<evidence type="ECO:0000256" key="9">
    <source>
        <dbReference type="ARBA" id="ARBA00049563"/>
    </source>
</evidence>
<comment type="catalytic activity">
    <reaction evidence="9 10 11">
        <text>adenosine(37) in tRNA + dimethylallyl diphosphate = N(6)-dimethylallyladenosine(37) in tRNA + diphosphate</text>
        <dbReference type="Rhea" id="RHEA:26482"/>
        <dbReference type="Rhea" id="RHEA-COMP:10162"/>
        <dbReference type="Rhea" id="RHEA-COMP:10375"/>
        <dbReference type="ChEBI" id="CHEBI:33019"/>
        <dbReference type="ChEBI" id="CHEBI:57623"/>
        <dbReference type="ChEBI" id="CHEBI:74411"/>
        <dbReference type="ChEBI" id="CHEBI:74415"/>
        <dbReference type="EC" id="2.5.1.75"/>
    </reaction>
</comment>
<dbReference type="PANTHER" id="PTHR11088">
    <property type="entry name" value="TRNA DIMETHYLALLYLTRANSFERASE"/>
    <property type="match status" value="1"/>
</dbReference>
<dbReference type="EMBL" id="MFAT01000064">
    <property type="protein sequence ID" value="OGD85577.1"/>
    <property type="molecule type" value="Genomic_DNA"/>
</dbReference>
<dbReference type="GO" id="GO:0005524">
    <property type="term" value="F:ATP binding"/>
    <property type="evidence" value="ECO:0007669"/>
    <property type="project" value="UniProtKB-UniRule"/>
</dbReference>
<evidence type="ECO:0000256" key="4">
    <source>
        <dbReference type="ARBA" id="ARBA00022679"/>
    </source>
</evidence>
<protein>
    <recommendedName>
        <fullName evidence="10">tRNA dimethylallyltransferase</fullName>
        <ecNumber evidence="10">2.5.1.75</ecNumber>
    </recommendedName>
    <alternativeName>
        <fullName evidence="10">Dimethylallyl diphosphate:tRNA dimethylallyltransferase</fullName>
        <shortName evidence="10">DMAPP:tRNA dimethylallyltransferase</shortName>
        <shortName evidence="10">DMATase</shortName>
    </alternativeName>
    <alternativeName>
        <fullName evidence="10">Isopentenyl-diphosphate:tRNA isopentenyltransferase</fullName>
        <shortName evidence="10">IPP transferase</shortName>
        <shortName evidence="10">IPPT</shortName>
        <shortName evidence="10">IPTase</shortName>
    </alternativeName>
</protein>
<dbReference type="InterPro" id="IPR027417">
    <property type="entry name" value="P-loop_NTPase"/>
</dbReference>
<dbReference type="PANTHER" id="PTHR11088:SF60">
    <property type="entry name" value="TRNA DIMETHYLALLYLTRANSFERASE"/>
    <property type="match status" value="1"/>
</dbReference>
<keyword evidence="4 10" id="KW-0808">Transferase</keyword>
<comment type="caution">
    <text evidence="14">The sequence shown here is derived from an EMBL/GenBank/DDBJ whole genome shotgun (WGS) entry which is preliminary data.</text>
</comment>
<evidence type="ECO:0000256" key="6">
    <source>
        <dbReference type="ARBA" id="ARBA00022741"/>
    </source>
</evidence>
<feature type="binding site" evidence="10">
    <location>
        <begin position="9"/>
        <end position="16"/>
    </location>
    <ligand>
        <name>ATP</name>
        <dbReference type="ChEBI" id="CHEBI:30616"/>
    </ligand>
</feature>
<evidence type="ECO:0000256" key="11">
    <source>
        <dbReference type="RuleBase" id="RU003783"/>
    </source>
</evidence>
<evidence type="ECO:0000313" key="14">
    <source>
        <dbReference type="EMBL" id="OGD85577.1"/>
    </source>
</evidence>